<reference evidence="3" key="1">
    <citation type="submission" date="2016-10" db="EMBL/GenBank/DDBJ databases">
        <authorList>
            <person name="Varghese N."/>
            <person name="Submissions S."/>
        </authorList>
    </citation>
    <scope>NUCLEOTIDE SEQUENCE [LARGE SCALE GENOMIC DNA]</scope>
    <source>
        <strain evidence="3">DSM 45422</strain>
    </source>
</reference>
<protein>
    <submittedName>
        <fullName evidence="2">Uncharacterized protein</fullName>
    </submittedName>
</protein>
<dbReference type="STRING" id="1137993.SAMN05660209_04382"/>
<feature type="compositionally biased region" description="Pro residues" evidence="1">
    <location>
        <begin position="25"/>
        <end position="35"/>
    </location>
</feature>
<feature type="compositionally biased region" description="Low complexity" evidence="1">
    <location>
        <begin position="96"/>
        <end position="108"/>
    </location>
</feature>
<gene>
    <name evidence="2" type="ORF">SAMN05660209_04382</name>
</gene>
<feature type="compositionally biased region" description="Basic residues" evidence="1">
    <location>
        <begin position="37"/>
        <end position="53"/>
    </location>
</feature>
<feature type="region of interest" description="Disordered" evidence="1">
    <location>
        <begin position="78"/>
        <end position="119"/>
    </location>
</feature>
<dbReference type="Proteomes" id="UP000198921">
    <property type="component" value="Unassembled WGS sequence"/>
</dbReference>
<feature type="region of interest" description="Disordered" evidence="1">
    <location>
        <begin position="16"/>
        <end position="58"/>
    </location>
</feature>
<sequence>MDLQVGKQLAEPLLVLGQRSVVQPGPRPGPAPPRGGRPCRHPARRRPRSRSHSSMRSPHLQFLSWSVEHWVPAATLRRDQPAGGHVPISGPPVPPGLVTTPPGSSTTGAISHARPGDQELPHRMREKGYRGRFTVIGPSRRPPGRACPASRRRRAAYDSFHGEPAWHEGDEGVGQVPSGTVLGPRQPVAHRCDDRAGDEHGRSSAVDVVRAAWRRGDGLLELVCQGEVQLLARPTGDPQAAPSIKVTDTTGTRSCAVGHTTVVAQPRSASIDADVRCGCH</sequence>
<evidence type="ECO:0000313" key="2">
    <source>
        <dbReference type="EMBL" id="SDZ01768.1"/>
    </source>
</evidence>
<proteinExistence type="predicted"/>
<keyword evidence="3" id="KW-1185">Reference proteome</keyword>
<organism evidence="2 3">
    <name type="scientific">Geodermatophilus africanus</name>
    <dbReference type="NCBI Taxonomy" id="1137993"/>
    <lineage>
        <taxon>Bacteria</taxon>
        <taxon>Bacillati</taxon>
        <taxon>Actinomycetota</taxon>
        <taxon>Actinomycetes</taxon>
        <taxon>Geodermatophilales</taxon>
        <taxon>Geodermatophilaceae</taxon>
        <taxon>Geodermatophilus</taxon>
    </lineage>
</organism>
<accession>A0A1H3PLA8</accession>
<dbReference type="AlphaFoldDB" id="A0A1H3PLA8"/>
<name>A0A1H3PLA8_9ACTN</name>
<evidence type="ECO:0000256" key="1">
    <source>
        <dbReference type="SAM" id="MobiDB-lite"/>
    </source>
</evidence>
<evidence type="ECO:0000313" key="3">
    <source>
        <dbReference type="Proteomes" id="UP000198921"/>
    </source>
</evidence>
<dbReference type="EMBL" id="FNOT01000016">
    <property type="protein sequence ID" value="SDZ01768.1"/>
    <property type="molecule type" value="Genomic_DNA"/>
</dbReference>